<dbReference type="EMBL" id="VZPO01000008">
    <property type="protein sequence ID" value="KAB0502210.1"/>
    <property type="molecule type" value="Genomic_DNA"/>
</dbReference>
<dbReference type="Proteomes" id="UP000434925">
    <property type="component" value="Unassembled WGS sequence"/>
</dbReference>
<accession>A0A7V7TKR6</accession>
<name>A0A7V7TKR6_9PSED</name>
<feature type="region of interest" description="Disordered" evidence="1">
    <location>
        <begin position="37"/>
        <end position="67"/>
    </location>
</feature>
<feature type="compositionally biased region" description="Polar residues" evidence="1">
    <location>
        <begin position="40"/>
        <end position="54"/>
    </location>
</feature>
<gene>
    <name evidence="2" type="ORF">F7R14_21260</name>
</gene>
<organism evidence="2 3">
    <name type="scientific">Pseudomonas lini</name>
    <dbReference type="NCBI Taxonomy" id="163011"/>
    <lineage>
        <taxon>Bacteria</taxon>
        <taxon>Pseudomonadati</taxon>
        <taxon>Pseudomonadota</taxon>
        <taxon>Gammaproteobacteria</taxon>
        <taxon>Pseudomonadales</taxon>
        <taxon>Pseudomonadaceae</taxon>
        <taxon>Pseudomonas</taxon>
    </lineage>
</organism>
<reference evidence="2 3" key="1">
    <citation type="submission" date="2019-09" db="EMBL/GenBank/DDBJ databases">
        <title>Draft genome sequences of 48 bacterial type strains from the CCUG.</title>
        <authorList>
            <person name="Tunovic T."/>
            <person name="Pineiro-Iglesias B."/>
            <person name="Unosson C."/>
            <person name="Inganas E."/>
            <person name="Ohlen M."/>
            <person name="Cardew S."/>
            <person name="Jensie-Markopoulos S."/>
            <person name="Salva-Serra F."/>
            <person name="Jaen-Luchoro D."/>
            <person name="Karlsson R."/>
            <person name="Svensson-Stadler L."/>
            <person name="Chun J."/>
            <person name="Moore E."/>
        </authorList>
    </citation>
    <scope>NUCLEOTIDE SEQUENCE [LARGE SCALE GENOMIC DNA]</scope>
    <source>
        <strain evidence="2 3">CCUG 51522</strain>
    </source>
</reference>
<evidence type="ECO:0000313" key="2">
    <source>
        <dbReference type="EMBL" id="KAB0502210.1"/>
    </source>
</evidence>
<proteinExistence type="predicted"/>
<dbReference type="AlphaFoldDB" id="A0A7V7TKR6"/>
<comment type="caution">
    <text evidence="2">The sequence shown here is derived from an EMBL/GenBank/DDBJ whole genome shotgun (WGS) entry which is preliminary data.</text>
</comment>
<protein>
    <submittedName>
        <fullName evidence="2">Uncharacterized protein</fullName>
    </submittedName>
</protein>
<evidence type="ECO:0000313" key="3">
    <source>
        <dbReference type="Proteomes" id="UP000434925"/>
    </source>
</evidence>
<evidence type="ECO:0000256" key="1">
    <source>
        <dbReference type="SAM" id="MobiDB-lite"/>
    </source>
</evidence>
<sequence length="67" mass="7500">MRYHCRSCRRLRSFDLDCKKQDQKIAAFGSSYEGRAAPLLSQNKNKEPSCSISARSPKPMPSAGLHS</sequence>